<keyword evidence="2" id="KW-0479">Metal-binding</keyword>
<evidence type="ECO:0000256" key="2">
    <source>
        <dbReference type="ARBA" id="ARBA00022723"/>
    </source>
</evidence>
<organism evidence="6 7">
    <name type="scientific">Adhaeribacter pallidiroseus</name>
    <dbReference type="NCBI Taxonomy" id="2072847"/>
    <lineage>
        <taxon>Bacteria</taxon>
        <taxon>Pseudomonadati</taxon>
        <taxon>Bacteroidota</taxon>
        <taxon>Cytophagia</taxon>
        <taxon>Cytophagales</taxon>
        <taxon>Hymenobacteraceae</taxon>
        <taxon>Adhaeribacter</taxon>
    </lineage>
</organism>
<evidence type="ECO:0000256" key="1">
    <source>
        <dbReference type="ARBA" id="ARBA00022714"/>
    </source>
</evidence>
<dbReference type="Proteomes" id="UP000253919">
    <property type="component" value="Unassembled WGS sequence"/>
</dbReference>
<comment type="caution">
    <text evidence="6">The sequence shown here is derived from an EMBL/GenBank/DDBJ whole genome shotgun (WGS) entry which is preliminary data.</text>
</comment>
<accession>A0A369QML8</accession>
<dbReference type="GO" id="GO:0005737">
    <property type="term" value="C:cytoplasm"/>
    <property type="evidence" value="ECO:0007669"/>
    <property type="project" value="UniProtKB-ARBA"/>
</dbReference>
<protein>
    <recommendedName>
        <fullName evidence="5">Iron-binding zinc finger CDGSH type domain-containing protein</fullName>
    </recommendedName>
</protein>
<gene>
    <name evidence="6" type="ORF">AHMF7616_03111</name>
</gene>
<dbReference type="AlphaFoldDB" id="A0A369QML8"/>
<dbReference type="SMART" id="SM00704">
    <property type="entry name" value="ZnF_CDGSH"/>
    <property type="match status" value="1"/>
</dbReference>
<dbReference type="Gene3D" id="3.40.5.90">
    <property type="entry name" value="CDGSH iron-sulfur domain, mitoNEET-type"/>
    <property type="match status" value="1"/>
</dbReference>
<feature type="domain" description="Iron-binding zinc finger CDGSH type" evidence="5">
    <location>
        <begin position="36"/>
        <end position="77"/>
    </location>
</feature>
<keyword evidence="3" id="KW-0408">Iron</keyword>
<name>A0A369QML8_9BACT</name>
<dbReference type="GO" id="GO:0051537">
    <property type="term" value="F:2 iron, 2 sulfur cluster binding"/>
    <property type="evidence" value="ECO:0007669"/>
    <property type="project" value="UniProtKB-KW"/>
</dbReference>
<evidence type="ECO:0000259" key="5">
    <source>
        <dbReference type="SMART" id="SM00704"/>
    </source>
</evidence>
<evidence type="ECO:0000313" key="6">
    <source>
        <dbReference type="EMBL" id="RDC64497.1"/>
    </source>
</evidence>
<dbReference type="InterPro" id="IPR018967">
    <property type="entry name" value="FeS-contain_CDGSH-typ"/>
</dbReference>
<evidence type="ECO:0000313" key="7">
    <source>
        <dbReference type="Proteomes" id="UP000253919"/>
    </source>
</evidence>
<dbReference type="GO" id="GO:0046872">
    <property type="term" value="F:metal ion binding"/>
    <property type="evidence" value="ECO:0007669"/>
    <property type="project" value="UniProtKB-KW"/>
</dbReference>
<keyword evidence="7" id="KW-1185">Reference proteome</keyword>
<keyword evidence="1" id="KW-0001">2Fe-2S</keyword>
<evidence type="ECO:0000256" key="4">
    <source>
        <dbReference type="ARBA" id="ARBA00023014"/>
    </source>
</evidence>
<dbReference type="EMBL" id="QASA01000001">
    <property type="protein sequence ID" value="RDC64497.1"/>
    <property type="molecule type" value="Genomic_DNA"/>
</dbReference>
<proteinExistence type="predicted"/>
<keyword evidence="4" id="KW-0411">Iron-sulfur</keyword>
<dbReference type="Pfam" id="PF09360">
    <property type="entry name" value="zf-CDGSH"/>
    <property type="match status" value="1"/>
</dbReference>
<reference evidence="6 7" key="1">
    <citation type="submission" date="2018-04" db="EMBL/GenBank/DDBJ databases">
        <title>Adhaeribacter sp. HMF7616 genome sequencing and assembly.</title>
        <authorList>
            <person name="Kang H."/>
            <person name="Kang J."/>
            <person name="Cha I."/>
            <person name="Kim H."/>
            <person name="Joh K."/>
        </authorList>
    </citation>
    <scope>NUCLEOTIDE SEQUENCE [LARGE SCALE GENOMIC DNA]</scope>
    <source>
        <strain evidence="6 7">HMF7616</strain>
    </source>
</reference>
<sequence length="89" mass="9905">MRNGLYLLKFKQHQLMKTRITVNSNGSLKIQGDDFEIVDAQGNVYDLGGRELVSICRCGLSSNKPFCDGSHKGHFEHAAEAFALPPRKV</sequence>
<dbReference type="InterPro" id="IPR042216">
    <property type="entry name" value="MitoNEET_CISD"/>
</dbReference>
<evidence type="ECO:0000256" key="3">
    <source>
        <dbReference type="ARBA" id="ARBA00023004"/>
    </source>
</evidence>